<dbReference type="OrthoDB" id="2443938at2759"/>
<dbReference type="AlphaFoldDB" id="A0A9N9H4X8"/>
<comment type="caution">
    <text evidence="1">The sequence shown here is derived from an EMBL/GenBank/DDBJ whole genome shotgun (WGS) entry which is preliminary data.</text>
</comment>
<name>A0A9N9H4X8_9GLOM</name>
<feature type="non-terminal residue" evidence="1">
    <location>
        <position position="130"/>
    </location>
</feature>
<protein>
    <submittedName>
        <fullName evidence="1">4024_t:CDS:1</fullName>
    </submittedName>
</protein>
<keyword evidence="2" id="KW-1185">Reference proteome</keyword>
<dbReference type="Proteomes" id="UP000789572">
    <property type="component" value="Unassembled WGS sequence"/>
</dbReference>
<sequence length="130" mass="15551">KYLPTDPPAKRTKAIKPIFAIHAENEDPFWKDCIEKYFARPRHSIFENLIYPEYFKKFNLVTKYPGLSSRNTNGEACRQVYQDEFNNFVVERRKPIVVQFHFLKVQDGEQFFYQQLLLTLPCRIEEDLKG</sequence>
<gene>
    <name evidence="1" type="ORF">POCULU_LOCUS10082</name>
</gene>
<reference evidence="1" key="1">
    <citation type="submission" date="2021-06" db="EMBL/GenBank/DDBJ databases">
        <authorList>
            <person name="Kallberg Y."/>
            <person name="Tangrot J."/>
            <person name="Rosling A."/>
        </authorList>
    </citation>
    <scope>NUCLEOTIDE SEQUENCE</scope>
    <source>
        <strain evidence="1">IA702</strain>
    </source>
</reference>
<organism evidence="1 2">
    <name type="scientific">Paraglomus occultum</name>
    <dbReference type="NCBI Taxonomy" id="144539"/>
    <lineage>
        <taxon>Eukaryota</taxon>
        <taxon>Fungi</taxon>
        <taxon>Fungi incertae sedis</taxon>
        <taxon>Mucoromycota</taxon>
        <taxon>Glomeromycotina</taxon>
        <taxon>Glomeromycetes</taxon>
        <taxon>Paraglomerales</taxon>
        <taxon>Paraglomeraceae</taxon>
        <taxon>Paraglomus</taxon>
    </lineage>
</organism>
<feature type="non-terminal residue" evidence="1">
    <location>
        <position position="1"/>
    </location>
</feature>
<proteinExistence type="predicted"/>
<evidence type="ECO:0000313" key="2">
    <source>
        <dbReference type="Proteomes" id="UP000789572"/>
    </source>
</evidence>
<accession>A0A9N9H4X8</accession>
<dbReference type="EMBL" id="CAJVPJ010004590">
    <property type="protein sequence ID" value="CAG8653582.1"/>
    <property type="molecule type" value="Genomic_DNA"/>
</dbReference>
<evidence type="ECO:0000313" key="1">
    <source>
        <dbReference type="EMBL" id="CAG8653582.1"/>
    </source>
</evidence>